<gene>
    <name evidence="3" type="ORF">AAU01_40050</name>
</gene>
<feature type="transmembrane region" description="Helical" evidence="1">
    <location>
        <begin position="33"/>
        <end position="52"/>
    </location>
</feature>
<feature type="transmembrane region" description="Helical" evidence="1">
    <location>
        <begin position="156"/>
        <end position="177"/>
    </location>
</feature>
<dbReference type="AlphaFoldDB" id="A0A4Y3NHC0"/>
<evidence type="ECO:0000313" key="4">
    <source>
        <dbReference type="Proteomes" id="UP000317715"/>
    </source>
</evidence>
<keyword evidence="1" id="KW-1133">Transmembrane helix</keyword>
<feature type="transmembrane region" description="Helical" evidence="1">
    <location>
        <begin position="189"/>
        <end position="212"/>
    </location>
</feature>
<protein>
    <recommendedName>
        <fullName evidence="2">VTT domain-containing protein</fullName>
    </recommendedName>
</protein>
<dbReference type="InterPro" id="IPR032816">
    <property type="entry name" value="VTT_dom"/>
</dbReference>
<dbReference type="Proteomes" id="UP000317715">
    <property type="component" value="Unassembled WGS sequence"/>
</dbReference>
<evidence type="ECO:0000256" key="1">
    <source>
        <dbReference type="SAM" id="Phobius"/>
    </source>
</evidence>
<name>A0A4Y3NHC0_PAEAU</name>
<feature type="transmembrane region" description="Helical" evidence="1">
    <location>
        <begin position="72"/>
        <end position="94"/>
    </location>
</feature>
<keyword evidence="4" id="KW-1185">Reference proteome</keyword>
<sequence>MILAAVRRLDEARERGFTMQAFRDIMSAADSGWVYPLGAIFVAVSAIFPPIPTTSLFVALGALSATYNVPNGFLLAAAMLAGAVAGDLGVYELVRRRDMANWKILRGPRTQKALHASRERLAKHAASWVLTSRFVPMGRLTMNVASAITPVPRGRFILYSAAAGVLWSAYSVGIGALSGLLPGLSPELAVVIAIAFSLLLGRAISAGVTWYLQLDD</sequence>
<comment type="caution">
    <text evidence="3">The sequence shown here is derived from an EMBL/GenBank/DDBJ whole genome shotgun (WGS) entry which is preliminary data.</text>
</comment>
<organism evidence="3 4">
    <name type="scientific">Paenarthrobacter aurescens</name>
    <name type="common">Arthrobacter aurescens</name>
    <dbReference type="NCBI Taxonomy" id="43663"/>
    <lineage>
        <taxon>Bacteria</taxon>
        <taxon>Bacillati</taxon>
        <taxon>Actinomycetota</taxon>
        <taxon>Actinomycetes</taxon>
        <taxon>Micrococcales</taxon>
        <taxon>Micrococcaceae</taxon>
        <taxon>Paenarthrobacter</taxon>
    </lineage>
</organism>
<dbReference type="Pfam" id="PF09335">
    <property type="entry name" value="VTT_dom"/>
    <property type="match status" value="1"/>
</dbReference>
<proteinExistence type="predicted"/>
<evidence type="ECO:0000259" key="2">
    <source>
        <dbReference type="Pfam" id="PF09335"/>
    </source>
</evidence>
<dbReference type="EMBL" id="BJMD01000045">
    <property type="protein sequence ID" value="GEB21250.1"/>
    <property type="molecule type" value="Genomic_DNA"/>
</dbReference>
<evidence type="ECO:0000313" key="3">
    <source>
        <dbReference type="EMBL" id="GEB21250.1"/>
    </source>
</evidence>
<keyword evidence="1" id="KW-0812">Transmembrane</keyword>
<keyword evidence="1" id="KW-0472">Membrane</keyword>
<feature type="domain" description="VTT" evidence="2">
    <location>
        <begin position="51"/>
        <end position="176"/>
    </location>
</feature>
<reference evidence="3 4" key="1">
    <citation type="submission" date="2019-06" db="EMBL/GenBank/DDBJ databases">
        <title>Whole genome shotgun sequence of Paenarthrobacter aurescens NBRC 12136.</title>
        <authorList>
            <person name="Hosoyama A."/>
            <person name="Uohara A."/>
            <person name="Ohji S."/>
            <person name="Ichikawa N."/>
        </authorList>
    </citation>
    <scope>NUCLEOTIDE SEQUENCE [LARGE SCALE GENOMIC DNA]</scope>
    <source>
        <strain evidence="3 4">NBRC 12136</strain>
    </source>
</reference>
<accession>A0A4Y3NHC0</accession>